<dbReference type="PANTHER" id="PTHR35526:SF3">
    <property type="entry name" value="ANTI-SIGMA-F FACTOR RSBW"/>
    <property type="match status" value="1"/>
</dbReference>
<dbReference type="EMBL" id="CAFBPK010000035">
    <property type="protein sequence ID" value="CAB5029460.1"/>
    <property type="molecule type" value="Genomic_DNA"/>
</dbReference>
<gene>
    <name evidence="5" type="ORF">UFOPK3037_00284</name>
    <name evidence="4" type="ORF">UFOPK3406_00911</name>
    <name evidence="3" type="ORF">UFOPK3925_00032</name>
    <name evidence="6" type="ORF">UFOPK4097_01500</name>
</gene>
<dbReference type="EMBL" id="CAESAI010000020">
    <property type="protein sequence ID" value="CAB4339978.1"/>
    <property type="molecule type" value="Genomic_DNA"/>
</dbReference>
<evidence type="ECO:0000313" key="3">
    <source>
        <dbReference type="EMBL" id="CAB4329557.1"/>
    </source>
</evidence>
<dbReference type="Pfam" id="PF13581">
    <property type="entry name" value="HATPase_c_2"/>
    <property type="match status" value="1"/>
</dbReference>
<name>A0A6J5ZF58_9ZZZZ</name>
<feature type="domain" description="Histidine kinase/HSP90-like ATPase" evidence="2">
    <location>
        <begin position="8"/>
        <end position="77"/>
    </location>
</feature>
<dbReference type="InterPro" id="IPR050267">
    <property type="entry name" value="Anti-sigma-factor_SerPK"/>
</dbReference>
<dbReference type="GO" id="GO:0004674">
    <property type="term" value="F:protein serine/threonine kinase activity"/>
    <property type="evidence" value="ECO:0007669"/>
    <property type="project" value="UniProtKB-KW"/>
</dbReference>
<dbReference type="InterPro" id="IPR036890">
    <property type="entry name" value="HATPase_C_sf"/>
</dbReference>
<dbReference type="AlphaFoldDB" id="A0A6J5ZF58"/>
<keyword evidence="1" id="KW-0808">Transferase</keyword>
<evidence type="ECO:0000256" key="1">
    <source>
        <dbReference type="ARBA" id="ARBA00022527"/>
    </source>
</evidence>
<keyword evidence="1" id="KW-0418">Kinase</keyword>
<dbReference type="EMBL" id="CAESAD010000001">
    <property type="protein sequence ID" value="CAB4329557.1"/>
    <property type="molecule type" value="Genomic_DNA"/>
</dbReference>
<evidence type="ECO:0000313" key="4">
    <source>
        <dbReference type="EMBL" id="CAB4339978.1"/>
    </source>
</evidence>
<evidence type="ECO:0000313" key="6">
    <source>
        <dbReference type="EMBL" id="CAB5029460.1"/>
    </source>
</evidence>
<evidence type="ECO:0000259" key="2">
    <source>
        <dbReference type="Pfam" id="PF13581"/>
    </source>
</evidence>
<dbReference type="EMBL" id="CAFAAO010000003">
    <property type="protein sequence ID" value="CAB4795947.1"/>
    <property type="molecule type" value="Genomic_DNA"/>
</dbReference>
<evidence type="ECO:0000313" key="5">
    <source>
        <dbReference type="EMBL" id="CAB4795947.1"/>
    </source>
</evidence>
<organism evidence="4">
    <name type="scientific">freshwater metagenome</name>
    <dbReference type="NCBI Taxonomy" id="449393"/>
    <lineage>
        <taxon>unclassified sequences</taxon>
        <taxon>metagenomes</taxon>
        <taxon>ecological metagenomes</taxon>
    </lineage>
</organism>
<protein>
    <submittedName>
        <fullName evidence="4">Unannotated protein</fullName>
    </submittedName>
</protein>
<dbReference type="InterPro" id="IPR003594">
    <property type="entry name" value="HATPase_dom"/>
</dbReference>
<dbReference type="PANTHER" id="PTHR35526">
    <property type="entry name" value="ANTI-SIGMA-F FACTOR RSBW-RELATED"/>
    <property type="match status" value="1"/>
</dbReference>
<reference evidence="4" key="1">
    <citation type="submission" date="2020-05" db="EMBL/GenBank/DDBJ databases">
        <authorList>
            <person name="Chiriac C."/>
            <person name="Salcher M."/>
            <person name="Ghai R."/>
            <person name="Kavagutti S V."/>
        </authorList>
    </citation>
    <scope>NUCLEOTIDE SEQUENCE</scope>
</reference>
<dbReference type="Gene3D" id="3.30.565.10">
    <property type="entry name" value="Histidine kinase-like ATPase, C-terminal domain"/>
    <property type="match status" value="1"/>
</dbReference>
<sequence length="123" mass="12881">MDTIDLAVPADPIYVGLIRSAAAHIAAHADLTLDAIDDLRLAVDEAFAVLIAHNPESGTVSVRFHIHADHLAVEMTGPSGGPEPDRSSFAWTVLTALVHEVTTEVLPGKLVKLTLTAKAVASA</sequence>
<keyword evidence="1" id="KW-0723">Serine/threonine-protein kinase</keyword>
<proteinExistence type="predicted"/>
<accession>A0A6J5ZF58</accession>